<name>W0HR92_9GAMM</name>
<sequence>MSNLNSSTAPKTQLLNGKLAMLIAVLLIGFAIGFIHQHYIYPIYFHGDSAAMQVLARAIVEKHSLLPKDFSYGNQIIFLRSSYFIALVMLLGMSGYKAYIVGSALSIAFWFVITYLALSSVFPRRSKALALAVALFIPLGYNDLDMVLGQQSHLANIVLALVAAIMAFQASQRPCRRYLILSFLPIALMALEAPIRGALVALPLIVVLFICFGVRRSIYPSALSLAGIIVGFVGNALLLRHTGPLEVNYLQSLTLYNLPAVMANLSQLVIVLLSSTMATDVFAGMKIVSVGFLLYILSIGILLCYVAAFIYGIVRATERVRVKLAAVNDNEPSLLDFFFILAAIGIVIGLFAVASLNPDSPRHVQWAMSLLKITLFLWLYEQLSRIIKTKSTLAIITIIVALLTSCWYPVVSNKHLSLSIHITFHRNRDFNREILTLMRQNNIYQIYSADFWGILPLNAIDNRVNAGELAMNGDNFVPRHWLSRPSWFCATGEVFYYLNQDVEADRLIKDRIVKRHGELLLTKGDVSIWKGPVIWENDRQCVN</sequence>
<feature type="transmembrane region" description="Helical" evidence="1">
    <location>
        <begin position="98"/>
        <end position="118"/>
    </location>
</feature>
<evidence type="ECO:0000313" key="2">
    <source>
        <dbReference type="EMBL" id="AHF76361.1"/>
    </source>
</evidence>
<keyword evidence="3" id="KW-1185">Reference proteome</keyword>
<keyword evidence="1" id="KW-1133">Transmembrane helix</keyword>
<feature type="transmembrane region" description="Helical" evidence="1">
    <location>
        <begin position="253"/>
        <end position="273"/>
    </location>
</feature>
<dbReference type="OrthoDB" id="9800754at2"/>
<feature type="transmembrane region" description="Helical" evidence="1">
    <location>
        <begin position="293"/>
        <end position="314"/>
    </location>
</feature>
<dbReference type="RefSeq" id="WP_148296247.1">
    <property type="nucleotide sequence ID" value="NZ_CP006569.1"/>
</dbReference>
<feature type="transmembrane region" description="Helical" evidence="1">
    <location>
        <begin position="363"/>
        <end position="380"/>
    </location>
</feature>
<feature type="transmembrane region" description="Helical" evidence="1">
    <location>
        <begin position="334"/>
        <end position="357"/>
    </location>
</feature>
<keyword evidence="1" id="KW-0472">Membrane</keyword>
<evidence type="ECO:0000256" key="1">
    <source>
        <dbReference type="SAM" id="Phobius"/>
    </source>
</evidence>
<organism evidence="2 3">
    <name type="scientific">Sodalis praecaptivus</name>
    <dbReference type="NCBI Taxonomy" id="1239307"/>
    <lineage>
        <taxon>Bacteria</taxon>
        <taxon>Pseudomonadati</taxon>
        <taxon>Pseudomonadota</taxon>
        <taxon>Gammaproteobacteria</taxon>
        <taxon>Enterobacterales</taxon>
        <taxon>Bruguierivoracaceae</taxon>
        <taxon>Sodalis</taxon>
    </lineage>
</organism>
<dbReference type="EMBL" id="CP006569">
    <property type="protein sequence ID" value="AHF76361.1"/>
    <property type="molecule type" value="Genomic_DNA"/>
</dbReference>
<dbReference type="HOGENOM" id="CLU_515686_0_0_6"/>
<proteinExistence type="predicted"/>
<feature type="transmembrane region" description="Helical" evidence="1">
    <location>
        <begin position="392"/>
        <end position="410"/>
    </location>
</feature>
<dbReference type="KEGG" id="sod:Sant_1302"/>
<accession>W0HR92</accession>
<feature type="transmembrane region" description="Helical" evidence="1">
    <location>
        <begin position="178"/>
        <end position="210"/>
    </location>
</feature>
<feature type="transmembrane region" description="Helical" evidence="1">
    <location>
        <begin position="153"/>
        <end position="171"/>
    </location>
</feature>
<reference evidence="2 3" key="1">
    <citation type="journal article" date="2014" name="Genome Biol. Evol.">
        <title>Genome degeneration and adaptation in a nascent stage of symbiosis.</title>
        <authorList>
            <person name="Oakeson K.F."/>
            <person name="Gil R."/>
            <person name="Clayton A.L."/>
            <person name="Dunn D.M."/>
            <person name="von Niederhausern A.C."/>
            <person name="Hamil C."/>
            <person name="Aoyagi A."/>
            <person name="Duval B."/>
            <person name="Baca A."/>
            <person name="Silva F.J."/>
            <person name="Vallier A."/>
            <person name="Jackson D.G."/>
            <person name="Latorre A."/>
            <person name="Weiss R.B."/>
            <person name="Heddi A."/>
            <person name="Moya A."/>
            <person name="Dale C."/>
        </authorList>
    </citation>
    <scope>NUCLEOTIDE SEQUENCE [LARGE SCALE GENOMIC DNA]</scope>
    <source>
        <strain evidence="2 3">HS1</strain>
    </source>
</reference>
<keyword evidence="1" id="KW-0812">Transmembrane</keyword>
<evidence type="ECO:0000313" key="3">
    <source>
        <dbReference type="Proteomes" id="UP000019028"/>
    </source>
</evidence>
<dbReference type="Proteomes" id="UP000019028">
    <property type="component" value="Chromosome"/>
</dbReference>
<feature type="transmembrane region" description="Helical" evidence="1">
    <location>
        <begin position="222"/>
        <end position="241"/>
    </location>
</feature>
<gene>
    <name evidence="2" type="ORF">Sant_1302</name>
</gene>
<protein>
    <submittedName>
        <fullName evidence="2">Putative membrane protein</fullName>
    </submittedName>
</protein>
<dbReference type="AlphaFoldDB" id="W0HR92"/>
<dbReference type="PATRIC" id="fig|1239307.3.peg.1399"/>
<feature type="transmembrane region" description="Helical" evidence="1">
    <location>
        <begin position="72"/>
        <end position="92"/>
    </location>
</feature>
<feature type="transmembrane region" description="Helical" evidence="1">
    <location>
        <begin position="20"/>
        <end position="37"/>
    </location>
</feature>